<dbReference type="PANTHER" id="PTHR22802">
    <property type="entry name" value="C-TYPE LECTIN SUPERFAMILY MEMBER"/>
    <property type="match status" value="1"/>
</dbReference>
<evidence type="ECO:0000313" key="4">
    <source>
        <dbReference type="Proteomes" id="UP001153709"/>
    </source>
</evidence>
<dbReference type="PANTHER" id="PTHR22802:SF465">
    <property type="entry name" value="AT17652P-RELATED"/>
    <property type="match status" value="1"/>
</dbReference>
<evidence type="ECO:0000313" key="3">
    <source>
        <dbReference type="EMBL" id="CAG9840997.1"/>
    </source>
</evidence>
<dbReference type="PROSITE" id="PS50041">
    <property type="entry name" value="C_TYPE_LECTIN_2"/>
    <property type="match status" value="1"/>
</dbReference>
<dbReference type="EMBL" id="OU898284">
    <property type="protein sequence ID" value="CAG9840997.1"/>
    <property type="molecule type" value="Genomic_DNA"/>
</dbReference>
<name>A0A9N9T8L4_DIABA</name>
<protein>
    <recommendedName>
        <fullName evidence="2">C-type lectin domain-containing protein</fullName>
    </recommendedName>
</protein>
<feature type="signal peptide" evidence="1">
    <location>
        <begin position="1"/>
        <end position="21"/>
    </location>
</feature>
<feature type="domain" description="C-type lectin" evidence="2">
    <location>
        <begin position="44"/>
        <end position="170"/>
    </location>
</feature>
<dbReference type="SUPFAM" id="SSF56436">
    <property type="entry name" value="C-type lectin-like"/>
    <property type="match status" value="1"/>
</dbReference>
<dbReference type="Gene3D" id="3.10.100.10">
    <property type="entry name" value="Mannose-Binding Protein A, subunit A"/>
    <property type="match status" value="1"/>
</dbReference>
<feature type="chain" id="PRO_5040313511" description="C-type lectin domain-containing protein" evidence="1">
    <location>
        <begin position="22"/>
        <end position="198"/>
    </location>
</feature>
<dbReference type="InterPro" id="IPR016186">
    <property type="entry name" value="C-type_lectin-like/link_sf"/>
</dbReference>
<dbReference type="CDD" id="cd00037">
    <property type="entry name" value="CLECT"/>
    <property type="match status" value="1"/>
</dbReference>
<keyword evidence="4" id="KW-1185">Reference proteome</keyword>
<dbReference type="InterPro" id="IPR001304">
    <property type="entry name" value="C-type_lectin-like"/>
</dbReference>
<evidence type="ECO:0000256" key="1">
    <source>
        <dbReference type="SAM" id="SignalP"/>
    </source>
</evidence>
<sequence>MKKQILVVLFTILFNVNINNAYLHQSDTSVTPLDLHPQLKFERNGDTLYYFGYTSKGTWLQALQHCKSLGMDLVSIESQEENDFLYERMKENLGKWGGNYRFWSSGIRMDTGDFIWMRTGHPVDFINWLEPLNLGQELLYPYGVELIYGNRDGLKWNVEIIDTERYALCEVNLTQSVESEVHNLCTSNSLSVIRNHFA</sequence>
<keyword evidence="1" id="KW-0732">Signal</keyword>
<gene>
    <name evidence="3" type="ORF">DIABBA_LOCUS13600</name>
</gene>
<dbReference type="Proteomes" id="UP001153709">
    <property type="component" value="Chromosome 9"/>
</dbReference>
<reference evidence="3" key="1">
    <citation type="submission" date="2022-01" db="EMBL/GenBank/DDBJ databases">
        <authorList>
            <person name="King R."/>
        </authorList>
    </citation>
    <scope>NUCLEOTIDE SEQUENCE</scope>
</reference>
<evidence type="ECO:0000259" key="2">
    <source>
        <dbReference type="PROSITE" id="PS50041"/>
    </source>
</evidence>
<dbReference type="SMART" id="SM00034">
    <property type="entry name" value="CLECT"/>
    <property type="match status" value="1"/>
</dbReference>
<dbReference type="OrthoDB" id="7962197at2759"/>
<proteinExistence type="predicted"/>
<accession>A0A9N9T8L4</accession>
<dbReference type="AlphaFoldDB" id="A0A9N9T8L4"/>
<organism evidence="3 4">
    <name type="scientific">Diabrotica balteata</name>
    <name type="common">Banded cucumber beetle</name>
    <dbReference type="NCBI Taxonomy" id="107213"/>
    <lineage>
        <taxon>Eukaryota</taxon>
        <taxon>Metazoa</taxon>
        <taxon>Ecdysozoa</taxon>
        <taxon>Arthropoda</taxon>
        <taxon>Hexapoda</taxon>
        <taxon>Insecta</taxon>
        <taxon>Pterygota</taxon>
        <taxon>Neoptera</taxon>
        <taxon>Endopterygota</taxon>
        <taxon>Coleoptera</taxon>
        <taxon>Polyphaga</taxon>
        <taxon>Cucujiformia</taxon>
        <taxon>Chrysomeloidea</taxon>
        <taxon>Chrysomelidae</taxon>
        <taxon>Galerucinae</taxon>
        <taxon>Diabroticina</taxon>
        <taxon>Diabroticites</taxon>
        <taxon>Diabrotica</taxon>
    </lineage>
</organism>
<dbReference type="Pfam" id="PF00059">
    <property type="entry name" value="Lectin_C"/>
    <property type="match status" value="1"/>
</dbReference>
<dbReference type="InterPro" id="IPR016187">
    <property type="entry name" value="CTDL_fold"/>
</dbReference>
<dbReference type="InterPro" id="IPR051004">
    <property type="entry name" value="DC-SIGN_domain-containing"/>
</dbReference>